<evidence type="ECO:0000313" key="3">
    <source>
        <dbReference type="EMBL" id="SMG14152.1"/>
    </source>
</evidence>
<evidence type="ECO:0000256" key="1">
    <source>
        <dbReference type="ARBA" id="ARBA00022801"/>
    </source>
</evidence>
<dbReference type="Proteomes" id="UP000193420">
    <property type="component" value="Unassembled WGS sequence"/>
</dbReference>
<dbReference type="InterPro" id="IPR036514">
    <property type="entry name" value="SGNH_hydro_sf"/>
</dbReference>
<dbReference type="GO" id="GO:0016788">
    <property type="term" value="F:hydrolase activity, acting on ester bonds"/>
    <property type="evidence" value="ECO:0007669"/>
    <property type="project" value="UniProtKB-ARBA"/>
</dbReference>
<name>A0A1X7IHA4_9FLAO</name>
<evidence type="ECO:0000313" key="4">
    <source>
        <dbReference type="Proteomes" id="UP000193420"/>
    </source>
</evidence>
<reference evidence="4" key="1">
    <citation type="submission" date="2017-04" db="EMBL/GenBank/DDBJ databases">
        <authorList>
            <person name="Varghese N."/>
            <person name="Submissions S."/>
        </authorList>
    </citation>
    <scope>NUCLEOTIDE SEQUENCE [LARGE SCALE GENOMIC DNA]</scope>
    <source>
        <strain evidence="4">DSM 19835</strain>
    </source>
</reference>
<evidence type="ECO:0000259" key="2">
    <source>
        <dbReference type="Pfam" id="PF03629"/>
    </source>
</evidence>
<sequence length="292" mass="32581">MGINKPVICDIEAGNWCKSGPILIPFYLFILMLSSCNVSKNTLQEEQGPLEKNPAQTVWIYLMAGQSNMAGRGAIEAQDTISNPRIWSIDGQDNWVLAKEPLHFYENSGLDCGLSFAQEMLKHVPDSVTIGLVPCAVGGSSIYQWLEDSEHRGVKLLSNFKQKVELAKARGEIKGILWHQGEGNANEKDIPVYNKAVNSLFEIFRAEVGDADLPIVMGELGRFAQPEEKALRFQAINQIIRYVAENDKNTYWISSKGLNHKGDNSHFNAAAQRILGKRYAKVMRSTIKNNNN</sequence>
<dbReference type="PANTHER" id="PTHR31988">
    <property type="entry name" value="ESTERASE, PUTATIVE (DUF303)-RELATED"/>
    <property type="match status" value="1"/>
</dbReference>
<feature type="domain" description="Sialate O-acetylesterase" evidence="2">
    <location>
        <begin position="59"/>
        <end position="283"/>
    </location>
</feature>
<dbReference type="OrthoDB" id="9795554at2"/>
<dbReference type="PANTHER" id="PTHR31988:SF19">
    <property type="entry name" value="9-O-ACETYL-N-ACETYLNEURAMINIC ACID DEACETYLASE-RELATED"/>
    <property type="match status" value="1"/>
</dbReference>
<organism evidence="3 4">
    <name type="scientific">Arenibacter troitsensis</name>
    <dbReference type="NCBI Taxonomy" id="188872"/>
    <lineage>
        <taxon>Bacteria</taxon>
        <taxon>Pseudomonadati</taxon>
        <taxon>Bacteroidota</taxon>
        <taxon>Flavobacteriia</taxon>
        <taxon>Flavobacteriales</taxon>
        <taxon>Flavobacteriaceae</taxon>
        <taxon>Arenibacter</taxon>
    </lineage>
</organism>
<proteinExistence type="predicted"/>
<dbReference type="InterPro" id="IPR052940">
    <property type="entry name" value="Carb_Esterase_6"/>
</dbReference>
<dbReference type="Pfam" id="PF03629">
    <property type="entry name" value="SASA"/>
    <property type="match status" value="1"/>
</dbReference>
<gene>
    <name evidence="3" type="ORF">SAMN03080602_00849</name>
</gene>
<keyword evidence="4" id="KW-1185">Reference proteome</keyword>
<accession>A0A1X7IHA4</accession>
<keyword evidence="1" id="KW-0378">Hydrolase</keyword>
<dbReference type="STRING" id="188872.SAMN03080602_00849"/>
<dbReference type="SUPFAM" id="SSF52266">
    <property type="entry name" value="SGNH hydrolase"/>
    <property type="match status" value="1"/>
</dbReference>
<dbReference type="InterPro" id="IPR005181">
    <property type="entry name" value="SASA"/>
</dbReference>
<dbReference type="EMBL" id="FXAO01000001">
    <property type="protein sequence ID" value="SMG14152.1"/>
    <property type="molecule type" value="Genomic_DNA"/>
</dbReference>
<protein>
    <recommendedName>
        <fullName evidence="2">Sialate O-acetylesterase domain-containing protein</fullName>
    </recommendedName>
</protein>
<dbReference type="AlphaFoldDB" id="A0A1X7IHA4"/>
<dbReference type="Gene3D" id="3.40.50.1110">
    <property type="entry name" value="SGNH hydrolase"/>
    <property type="match status" value="1"/>
</dbReference>